<dbReference type="Proteomes" id="UP000054653">
    <property type="component" value="Unassembled WGS sequence"/>
</dbReference>
<comment type="similarity">
    <text evidence="5">Belongs to the TRAFAC class myosin-kinesin ATPase superfamily. Myosin family.</text>
</comment>
<evidence type="ECO:0000313" key="7">
    <source>
        <dbReference type="EMBL" id="KRY04102.1"/>
    </source>
</evidence>
<accession>A0A0V0YV82</accession>
<reference evidence="7 8" key="1">
    <citation type="submission" date="2015-01" db="EMBL/GenBank/DDBJ databases">
        <title>Evolution of Trichinella species and genotypes.</title>
        <authorList>
            <person name="Korhonen P.K."/>
            <person name="Edoardo P."/>
            <person name="Giuseppe L.R."/>
            <person name="Gasser R.B."/>
        </authorList>
    </citation>
    <scope>NUCLEOTIDE SEQUENCE [LARGE SCALE GENOMIC DNA]</scope>
    <source>
        <strain evidence="7">ISS120</strain>
    </source>
</reference>
<evidence type="ECO:0000313" key="8">
    <source>
        <dbReference type="Proteomes" id="UP000054653"/>
    </source>
</evidence>
<dbReference type="EMBL" id="JYDI01005922">
    <property type="protein sequence ID" value="KRY04102.1"/>
    <property type="molecule type" value="Genomic_DNA"/>
</dbReference>
<feature type="non-terminal residue" evidence="7">
    <location>
        <position position="1"/>
    </location>
</feature>
<keyword evidence="3 5" id="KW-0518">Myosin</keyword>
<dbReference type="PROSITE" id="PS51456">
    <property type="entry name" value="MYOSIN_MOTOR"/>
    <property type="match status" value="1"/>
</dbReference>
<dbReference type="OrthoDB" id="10055605at2759"/>
<gene>
    <name evidence="7" type="primary">MYO2</name>
    <name evidence="7" type="ORF">T03_7799</name>
</gene>
<feature type="domain" description="Myosin motor" evidence="6">
    <location>
        <begin position="11"/>
        <end position="46"/>
    </location>
</feature>
<organism evidence="7 8">
    <name type="scientific">Trichinella britovi</name>
    <name type="common">Parasitic roundworm</name>
    <dbReference type="NCBI Taxonomy" id="45882"/>
    <lineage>
        <taxon>Eukaryota</taxon>
        <taxon>Metazoa</taxon>
        <taxon>Ecdysozoa</taxon>
        <taxon>Nematoda</taxon>
        <taxon>Enoplea</taxon>
        <taxon>Dorylaimia</taxon>
        <taxon>Trichinellida</taxon>
        <taxon>Trichinellidae</taxon>
        <taxon>Trichinella</taxon>
    </lineage>
</organism>
<evidence type="ECO:0000256" key="5">
    <source>
        <dbReference type="PROSITE-ProRule" id="PRU00782"/>
    </source>
</evidence>
<evidence type="ECO:0000256" key="4">
    <source>
        <dbReference type="ARBA" id="ARBA00023175"/>
    </source>
</evidence>
<dbReference type="GO" id="GO:0003779">
    <property type="term" value="F:actin binding"/>
    <property type="evidence" value="ECO:0007669"/>
    <property type="project" value="UniProtKB-KW"/>
</dbReference>
<dbReference type="SUPFAM" id="SSF52540">
    <property type="entry name" value="P-loop containing nucleoside triphosphate hydrolases"/>
    <property type="match status" value="1"/>
</dbReference>
<dbReference type="InterPro" id="IPR027417">
    <property type="entry name" value="P-loop_NTPase"/>
</dbReference>
<dbReference type="GO" id="GO:0016459">
    <property type="term" value="C:myosin complex"/>
    <property type="evidence" value="ECO:0007669"/>
    <property type="project" value="UniProtKB-KW"/>
</dbReference>
<dbReference type="Gene3D" id="3.40.850.10">
    <property type="entry name" value="Kinesin motor domain"/>
    <property type="match status" value="1"/>
</dbReference>
<dbReference type="OMA" id="RESIVNC"/>
<evidence type="ECO:0000256" key="3">
    <source>
        <dbReference type="ARBA" id="ARBA00023123"/>
    </source>
</evidence>
<name>A0A0V0YV82_TRIBR</name>
<evidence type="ECO:0000259" key="6">
    <source>
        <dbReference type="PROSITE" id="PS51456"/>
    </source>
</evidence>
<dbReference type="GO" id="GO:0005524">
    <property type="term" value="F:ATP binding"/>
    <property type="evidence" value="ECO:0007669"/>
    <property type="project" value="UniProtKB-KW"/>
</dbReference>
<evidence type="ECO:0000256" key="2">
    <source>
        <dbReference type="ARBA" id="ARBA00022840"/>
    </source>
</evidence>
<comment type="caution">
    <text evidence="7">The sequence shown here is derived from an EMBL/GenBank/DDBJ whole genome shotgun (WGS) entry which is preliminary data.</text>
</comment>
<dbReference type="InterPro" id="IPR036961">
    <property type="entry name" value="Kinesin_motor_dom_sf"/>
</dbReference>
<dbReference type="AlphaFoldDB" id="A0A0V0YV82"/>
<comment type="caution">
    <text evidence="5">Lacks conserved residue(s) required for the propagation of feature annotation.</text>
</comment>
<sequence length="46" mass="5494">LPLLRNPEFLMDNNDLTSLSNIQEPDILYALKNRFERECIYTYFGI</sequence>
<keyword evidence="5" id="KW-0009">Actin-binding</keyword>
<keyword evidence="8" id="KW-1185">Reference proteome</keyword>
<feature type="non-terminal residue" evidence="7">
    <location>
        <position position="46"/>
    </location>
</feature>
<dbReference type="GO" id="GO:0003774">
    <property type="term" value="F:cytoskeletal motor activity"/>
    <property type="evidence" value="ECO:0007669"/>
    <property type="project" value="InterPro"/>
</dbReference>
<keyword evidence="1" id="KW-0547">Nucleotide-binding</keyword>
<evidence type="ECO:0000256" key="1">
    <source>
        <dbReference type="ARBA" id="ARBA00022741"/>
    </source>
</evidence>
<protein>
    <submittedName>
        <fullName evidence="7">Myosin-2</fullName>
    </submittedName>
</protein>
<keyword evidence="4" id="KW-0505">Motor protein</keyword>
<dbReference type="STRING" id="45882.A0A0V0YV82"/>
<dbReference type="InterPro" id="IPR001609">
    <property type="entry name" value="Myosin_head_motor_dom-like"/>
</dbReference>
<proteinExistence type="inferred from homology"/>
<keyword evidence="2" id="KW-0067">ATP-binding</keyword>